<comment type="similarity">
    <text evidence="1 9 10">Belongs to the peptidase S8 family.</text>
</comment>
<proteinExistence type="inferred from homology"/>
<keyword evidence="3" id="KW-0964">Secreted</keyword>
<dbReference type="SUPFAM" id="SSF52025">
    <property type="entry name" value="PA domain"/>
    <property type="match status" value="1"/>
</dbReference>
<evidence type="ECO:0000256" key="5">
    <source>
        <dbReference type="ARBA" id="ARBA00022729"/>
    </source>
</evidence>
<dbReference type="Pfam" id="PF06280">
    <property type="entry name" value="fn3_5"/>
    <property type="match status" value="1"/>
</dbReference>
<reference evidence="16" key="1">
    <citation type="submission" date="2016-02" db="EMBL/GenBank/DDBJ databases">
        <title>Draft genome sequence of Microdochium bolleyi, a fungal endophyte of beachgrass.</title>
        <authorList>
            <consortium name="DOE Joint Genome Institute"/>
            <person name="David A.S."/>
            <person name="May G."/>
            <person name="Haridas S."/>
            <person name="Lim J."/>
            <person name="Wang M."/>
            <person name="Labutti K."/>
            <person name="Lipzen A."/>
            <person name="Barry K."/>
            <person name="Grigoriev I.V."/>
        </authorList>
    </citation>
    <scope>NUCLEOTIDE SEQUENCE [LARGE SCALE GENOMIC DNA]</scope>
    <source>
        <strain evidence="16">J235TASD1</strain>
    </source>
</reference>
<evidence type="ECO:0000313" key="16">
    <source>
        <dbReference type="Proteomes" id="UP000070501"/>
    </source>
</evidence>
<dbReference type="InterPro" id="IPR036852">
    <property type="entry name" value="Peptidase_S8/S53_dom_sf"/>
</dbReference>
<evidence type="ECO:0000259" key="13">
    <source>
        <dbReference type="Pfam" id="PF02225"/>
    </source>
</evidence>
<evidence type="ECO:0000256" key="6">
    <source>
        <dbReference type="ARBA" id="ARBA00022801"/>
    </source>
</evidence>
<name>A0A136JGD0_9PEZI</name>
<dbReference type="GO" id="GO:0006508">
    <property type="term" value="P:proteolysis"/>
    <property type="evidence" value="ECO:0007669"/>
    <property type="project" value="UniProtKB-KW"/>
</dbReference>
<accession>A0A136JGD0</accession>
<keyword evidence="2" id="KW-0134">Cell wall</keyword>
<dbReference type="CDD" id="cd07489">
    <property type="entry name" value="Peptidases_S8_5"/>
    <property type="match status" value="1"/>
</dbReference>
<dbReference type="GO" id="GO:0004252">
    <property type="term" value="F:serine-type endopeptidase activity"/>
    <property type="evidence" value="ECO:0007669"/>
    <property type="project" value="UniProtKB-UniRule"/>
</dbReference>
<feature type="domain" description="C5a peptidase/Subtilisin-like protease SBT2-like Fn3-like" evidence="14">
    <location>
        <begin position="616"/>
        <end position="736"/>
    </location>
</feature>
<dbReference type="InterPro" id="IPR050131">
    <property type="entry name" value="Peptidase_S8_subtilisin-like"/>
</dbReference>
<evidence type="ECO:0000313" key="15">
    <source>
        <dbReference type="EMBL" id="KXJ96168.1"/>
    </source>
</evidence>
<protein>
    <submittedName>
        <fullName evidence="15">Peptidase S8/S53 domain-containing protein</fullName>
    </submittedName>
</protein>
<evidence type="ECO:0000256" key="3">
    <source>
        <dbReference type="ARBA" id="ARBA00022525"/>
    </source>
</evidence>
<dbReference type="PROSITE" id="PS51892">
    <property type="entry name" value="SUBTILASE"/>
    <property type="match status" value="1"/>
</dbReference>
<feature type="domain" description="PA" evidence="13">
    <location>
        <begin position="379"/>
        <end position="434"/>
    </location>
</feature>
<feature type="active site" description="Charge relay system" evidence="8 9">
    <location>
        <position position="530"/>
    </location>
</feature>
<feature type="active site" description="Charge relay system" evidence="8 9">
    <location>
        <position position="154"/>
    </location>
</feature>
<keyword evidence="16" id="KW-1185">Reference proteome</keyword>
<dbReference type="InterPro" id="IPR023827">
    <property type="entry name" value="Peptidase_S8_Asp-AS"/>
</dbReference>
<dbReference type="PROSITE" id="PS00136">
    <property type="entry name" value="SUBTILASE_ASP"/>
    <property type="match status" value="1"/>
</dbReference>
<evidence type="ECO:0000256" key="4">
    <source>
        <dbReference type="ARBA" id="ARBA00022670"/>
    </source>
</evidence>
<dbReference type="InterPro" id="IPR023828">
    <property type="entry name" value="Peptidase_S8_Ser-AS"/>
</dbReference>
<dbReference type="OrthoDB" id="10256524at2759"/>
<keyword evidence="4 9" id="KW-0645">Protease</keyword>
<feature type="active site" description="Charge relay system" evidence="8 9">
    <location>
        <position position="207"/>
    </location>
</feature>
<dbReference type="SUPFAM" id="SSF52743">
    <property type="entry name" value="Subtilisin-like"/>
    <property type="match status" value="1"/>
</dbReference>
<dbReference type="InParanoid" id="A0A136JGD0"/>
<dbReference type="Gene3D" id="3.50.30.30">
    <property type="match status" value="1"/>
</dbReference>
<dbReference type="InterPro" id="IPR015500">
    <property type="entry name" value="Peptidase_S8_subtilisin-rel"/>
</dbReference>
<evidence type="ECO:0000256" key="8">
    <source>
        <dbReference type="PIRSR" id="PIRSR615500-1"/>
    </source>
</evidence>
<dbReference type="Pfam" id="PF00082">
    <property type="entry name" value="Peptidase_S8"/>
    <property type="match status" value="1"/>
</dbReference>
<dbReference type="PANTHER" id="PTHR43806">
    <property type="entry name" value="PEPTIDASE S8"/>
    <property type="match status" value="1"/>
</dbReference>
<dbReference type="InterPro" id="IPR000209">
    <property type="entry name" value="Peptidase_S8/S53_dom"/>
</dbReference>
<sequence length="927" mass="98660">MYRLAVHSVVGALLLGAAAATAAPAPANDPAREIPNQYIVEYAKGAPVARQLGGDATFKVLKTFDSPLFSGAAVEVADGSDAFGILSAAPHIVNIWPNRRIPLDQPVSQSRPQSVANAEDDDDVLVYSTHRATGVDRLHAQGVLGQGVKVAIIDTGVWYRHPALGGGFGPGFKVAGGWDLVGDADPFDSFEPKKPDADPISLPDFGHGTHVAGIVAAKSDKLVGVAPNATLYAYKITGRLSEQTDDATLIDAFLRAEADGVDVINASYGSTAGWSDAAWAVVVQRVVDAGVIVTVTAGNEGASGPFIGVSAGSAPGGLTVASVQAETAPATPFRVVFSSPDGSSTHNKTYGYVGSDILPHSIVGWPLVDMGSTDPSNVADACEAYPAGSRNLTGTIPLVRRGGCTWRVKQANLYALGARVVLAYNDDRPIVAPGNTLPDGDIGCTTAEAGAAILKAIRQDNATVTIDFSIGDDSTVGVPDGTGNTPNSFSGWPATYDMQLKPDIAAPGGNILSTWSGGDDNEYMLQSGTSMAAPYIAGIAALYVGMYGGRNGPRGSQVPRDFHRRIAASGATLPWTTSTGEISSTFSAPPTQMGAGLVDAWRTMYADSGIDVTRFNLNDTKHFRGEHEVTITNSGKESITYNFTLEPAAGFEILDPDHRIWHTWAIKIFTDLVPIELVPEVVLPAPVTLAAGESRKVSVVFANPEAKNWNATVMPLYSGKVKIAGSNGDRLSVGYMGLASDLYAVKHVFQKQYPIILSQKTYQNISFNATYNFNSSSPDFNFPAFYQSLDWGTHEMRWDIFESNWDESRWTYPPTAASGLVGAVRQWQRDWDQVVDPADPEVVRSRAIDTPIMYLARAGFALRAETRRPWLGHLVPDTGSGSRVGSVGAERLAPGNYTMRIAAARPFADLSKVEGWEVERHEIMIVE</sequence>
<organism evidence="15 16">
    <name type="scientific">Microdochium bolleyi</name>
    <dbReference type="NCBI Taxonomy" id="196109"/>
    <lineage>
        <taxon>Eukaryota</taxon>
        <taxon>Fungi</taxon>
        <taxon>Dikarya</taxon>
        <taxon>Ascomycota</taxon>
        <taxon>Pezizomycotina</taxon>
        <taxon>Sordariomycetes</taxon>
        <taxon>Xylariomycetidae</taxon>
        <taxon>Xylariales</taxon>
        <taxon>Microdochiaceae</taxon>
        <taxon>Microdochium</taxon>
    </lineage>
</organism>
<dbReference type="InterPro" id="IPR003137">
    <property type="entry name" value="PA_domain"/>
</dbReference>
<gene>
    <name evidence="15" type="ORF">Micbo1qcDRAFT_218043</name>
</gene>
<evidence type="ECO:0000256" key="9">
    <source>
        <dbReference type="PROSITE-ProRule" id="PRU01240"/>
    </source>
</evidence>
<dbReference type="Proteomes" id="UP000070501">
    <property type="component" value="Unassembled WGS sequence"/>
</dbReference>
<dbReference type="EMBL" id="KQ964246">
    <property type="protein sequence ID" value="KXJ96168.1"/>
    <property type="molecule type" value="Genomic_DNA"/>
</dbReference>
<keyword evidence="6 9" id="KW-0378">Hydrolase</keyword>
<dbReference type="PROSITE" id="PS00137">
    <property type="entry name" value="SUBTILASE_HIS"/>
    <property type="match status" value="1"/>
</dbReference>
<keyword evidence="5 11" id="KW-0732">Signal</keyword>
<dbReference type="InterPro" id="IPR022398">
    <property type="entry name" value="Peptidase_S8_His-AS"/>
</dbReference>
<feature type="signal peptide" evidence="11">
    <location>
        <begin position="1"/>
        <end position="22"/>
    </location>
</feature>
<dbReference type="InterPro" id="IPR046450">
    <property type="entry name" value="PA_dom_sf"/>
</dbReference>
<keyword evidence="7 9" id="KW-0720">Serine protease</keyword>
<feature type="domain" description="Peptidase S8/S53" evidence="12">
    <location>
        <begin position="145"/>
        <end position="543"/>
    </location>
</feature>
<dbReference type="PROSITE" id="PS00138">
    <property type="entry name" value="SUBTILASE_SER"/>
    <property type="match status" value="1"/>
</dbReference>
<evidence type="ECO:0000259" key="12">
    <source>
        <dbReference type="Pfam" id="PF00082"/>
    </source>
</evidence>
<evidence type="ECO:0000256" key="1">
    <source>
        <dbReference type="ARBA" id="ARBA00011073"/>
    </source>
</evidence>
<dbReference type="PANTHER" id="PTHR43806:SF66">
    <property type="entry name" value="SERIN ENDOPEPTIDASE"/>
    <property type="match status" value="1"/>
</dbReference>
<dbReference type="InterPro" id="IPR010435">
    <property type="entry name" value="C5a/SBT2-like_Fn3"/>
</dbReference>
<evidence type="ECO:0000256" key="7">
    <source>
        <dbReference type="ARBA" id="ARBA00022825"/>
    </source>
</evidence>
<dbReference type="AlphaFoldDB" id="A0A136JGD0"/>
<dbReference type="Pfam" id="PF02225">
    <property type="entry name" value="PA"/>
    <property type="match status" value="1"/>
</dbReference>
<evidence type="ECO:0000256" key="11">
    <source>
        <dbReference type="SAM" id="SignalP"/>
    </source>
</evidence>
<feature type="chain" id="PRO_5007293735" evidence="11">
    <location>
        <begin position="23"/>
        <end position="927"/>
    </location>
</feature>
<dbReference type="Gene3D" id="3.40.50.200">
    <property type="entry name" value="Peptidase S8/S53 domain"/>
    <property type="match status" value="1"/>
</dbReference>
<evidence type="ECO:0000256" key="10">
    <source>
        <dbReference type="RuleBase" id="RU003355"/>
    </source>
</evidence>
<dbReference type="PRINTS" id="PR00723">
    <property type="entry name" value="SUBTILISIN"/>
</dbReference>
<evidence type="ECO:0000256" key="2">
    <source>
        <dbReference type="ARBA" id="ARBA00022512"/>
    </source>
</evidence>
<dbReference type="InterPro" id="IPR034187">
    <property type="entry name" value="Peptidases_S8_5"/>
</dbReference>
<evidence type="ECO:0000259" key="14">
    <source>
        <dbReference type="Pfam" id="PF06280"/>
    </source>
</evidence>